<sequence>MNSYGKLIGRINSIDYYQCKVGILPKEFRVEHTANLPEYLLLVNNFNELPNYQQRNISNLIWFILYCKKYKLDSPQSYNIWKHYARLAEEIKFVSEDFE</sequence>
<protein>
    <submittedName>
        <fullName evidence="1">Uncharacterized protein</fullName>
    </submittedName>
</protein>
<accession>A0ABR8FZF3</accession>
<comment type="caution">
    <text evidence="1">The sequence shown here is derived from an EMBL/GenBank/DDBJ whole genome shotgun (WGS) entry which is preliminary data.</text>
</comment>
<keyword evidence="2" id="KW-1185">Reference proteome</keyword>
<evidence type="ECO:0000313" key="1">
    <source>
        <dbReference type="EMBL" id="MBD2596020.1"/>
    </source>
</evidence>
<organism evidence="1 2">
    <name type="scientific">Nostoc spongiaeforme FACHB-130</name>
    <dbReference type="NCBI Taxonomy" id="1357510"/>
    <lineage>
        <taxon>Bacteria</taxon>
        <taxon>Bacillati</taxon>
        <taxon>Cyanobacteriota</taxon>
        <taxon>Cyanophyceae</taxon>
        <taxon>Nostocales</taxon>
        <taxon>Nostocaceae</taxon>
        <taxon>Nostoc</taxon>
    </lineage>
</organism>
<dbReference type="EMBL" id="JACJTB010000022">
    <property type="protein sequence ID" value="MBD2596020.1"/>
    <property type="molecule type" value="Genomic_DNA"/>
</dbReference>
<reference evidence="1 2" key="1">
    <citation type="journal article" date="2020" name="ISME J.">
        <title>Comparative genomics reveals insights into cyanobacterial evolution and habitat adaptation.</title>
        <authorList>
            <person name="Chen M.Y."/>
            <person name="Teng W.K."/>
            <person name="Zhao L."/>
            <person name="Hu C.X."/>
            <person name="Zhou Y.K."/>
            <person name="Han B.P."/>
            <person name="Song L.R."/>
            <person name="Shu W.S."/>
        </authorList>
    </citation>
    <scope>NUCLEOTIDE SEQUENCE [LARGE SCALE GENOMIC DNA]</scope>
    <source>
        <strain evidence="1 2">FACHB-130</strain>
    </source>
</reference>
<evidence type="ECO:0000313" key="2">
    <source>
        <dbReference type="Proteomes" id="UP000603457"/>
    </source>
</evidence>
<dbReference type="Proteomes" id="UP000603457">
    <property type="component" value="Unassembled WGS sequence"/>
</dbReference>
<proteinExistence type="predicted"/>
<gene>
    <name evidence="1" type="ORF">H6G74_17055</name>
</gene>
<name>A0ABR8FZF3_9NOSO</name>